<dbReference type="PANTHER" id="PTHR45947:SF3">
    <property type="entry name" value="SULFOQUINOVOSYL TRANSFERASE SQD2"/>
    <property type="match status" value="1"/>
</dbReference>
<dbReference type="InterPro" id="IPR028098">
    <property type="entry name" value="Glyco_trans_4-like_N"/>
</dbReference>
<keyword evidence="1" id="KW-0328">Glycosyltransferase</keyword>
<dbReference type="EMBL" id="BAAAUV010000011">
    <property type="protein sequence ID" value="GAA3220915.1"/>
    <property type="molecule type" value="Genomic_DNA"/>
</dbReference>
<dbReference type="Pfam" id="PF13692">
    <property type="entry name" value="Glyco_trans_1_4"/>
    <property type="match status" value="1"/>
</dbReference>
<protein>
    <submittedName>
        <fullName evidence="4">Glycosyltransferase</fullName>
    </submittedName>
</protein>
<organism evidence="4 5">
    <name type="scientific">Actinocorallia longicatena</name>
    <dbReference type="NCBI Taxonomy" id="111803"/>
    <lineage>
        <taxon>Bacteria</taxon>
        <taxon>Bacillati</taxon>
        <taxon>Actinomycetota</taxon>
        <taxon>Actinomycetes</taxon>
        <taxon>Streptosporangiales</taxon>
        <taxon>Thermomonosporaceae</taxon>
        <taxon>Actinocorallia</taxon>
    </lineage>
</organism>
<comment type="caution">
    <text evidence="4">The sequence shown here is derived from an EMBL/GenBank/DDBJ whole genome shotgun (WGS) entry which is preliminary data.</text>
</comment>
<dbReference type="SUPFAM" id="SSF53756">
    <property type="entry name" value="UDP-Glycosyltransferase/glycogen phosphorylase"/>
    <property type="match status" value="1"/>
</dbReference>
<dbReference type="RefSeq" id="WP_344831696.1">
    <property type="nucleotide sequence ID" value="NZ_BAAAUV010000011.1"/>
</dbReference>
<name>A0ABP6QD23_9ACTN</name>
<dbReference type="Gene3D" id="3.40.50.2000">
    <property type="entry name" value="Glycogen Phosphorylase B"/>
    <property type="match status" value="2"/>
</dbReference>
<feature type="domain" description="Glycosyltransferase subfamily 4-like N-terminal" evidence="3">
    <location>
        <begin position="14"/>
        <end position="172"/>
    </location>
</feature>
<dbReference type="Proteomes" id="UP001501237">
    <property type="component" value="Unassembled WGS sequence"/>
</dbReference>
<evidence type="ECO:0000313" key="4">
    <source>
        <dbReference type="EMBL" id="GAA3220915.1"/>
    </source>
</evidence>
<keyword evidence="2" id="KW-0808">Transferase</keyword>
<sequence length="376" mass="40750">MKRVLHIITGLETGGAEHQLLLLVRHLPVHCEVAVLCDAGSVAEAIRAEGVRVHQLDMRGNRDLTALPRLVRLIRRGRYDVVHTHLFRACVFGRLAAWLARTPRIVATEHSLGDNLLEGRKAGLAVQMLYLASERLGAMTIAVSPTVYRRLAAWRVNPRRLAMIPNAIDEQRFGFRPDRRAAVRGRLKIAEDDYVVGIVGRLAAGKRVDLAIEAFAGTRCGTLLIVGDGPERERLQALAGRHGLNGRVMFTGDVADVPSMLDAMDVLVSTSAEETFNLAVLEGAASGLPVLYYACPALEDLPAEMCSGTEKITDDPAEIARALERRRARGQVRLPVPPAAGHYGVPRQVSGLLEIYGAAPAAEPALPSSSNTTKNV</sequence>
<evidence type="ECO:0000259" key="3">
    <source>
        <dbReference type="Pfam" id="PF13439"/>
    </source>
</evidence>
<dbReference type="InterPro" id="IPR050194">
    <property type="entry name" value="Glycosyltransferase_grp1"/>
</dbReference>
<evidence type="ECO:0000313" key="5">
    <source>
        <dbReference type="Proteomes" id="UP001501237"/>
    </source>
</evidence>
<evidence type="ECO:0000256" key="1">
    <source>
        <dbReference type="ARBA" id="ARBA00022676"/>
    </source>
</evidence>
<reference evidence="5" key="1">
    <citation type="journal article" date="2019" name="Int. J. Syst. Evol. Microbiol.">
        <title>The Global Catalogue of Microorganisms (GCM) 10K type strain sequencing project: providing services to taxonomists for standard genome sequencing and annotation.</title>
        <authorList>
            <consortium name="The Broad Institute Genomics Platform"/>
            <consortium name="The Broad Institute Genome Sequencing Center for Infectious Disease"/>
            <person name="Wu L."/>
            <person name="Ma J."/>
        </authorList>
    </citation>
    <scope>NUCLEOTIDE SEQUENCE [LARGE SCALE GENOMIC DNA]</scope>
    <source>
        <strain evidence="5">JCM 9377</strain>
    </source>
</reference>
<gene>
    <name evidence="4" type="ORF">GCM10010468_45790</name>
</gene>
<keyword evidence="5" id="KW-1185">Reference proteome</keyword>
<dbReference type="PANTHER" id="PTHR45947">
    <property type="entry name" value="SULFOQUINOVOSYL TRANSFERASE SQD2"/>
    <property type="match status" value="1"/>
</dbReference>
<dbReference type="Pfam" id="PF13439">
    <property type="entry name" value="Glyco_transf_4"/>
    <property type="match status" value="1"/>
</dbReference>
<evidence type="ECO:0000256" key="2">
    <source>
        <dbReference type="ARBA" id="ARBA00022679"/>
    </source>
</evidence>
<proteinExistence type="predicted"/>
<accession>A0ABP6QD23</accession>